<dbReference type="GO" id="GO:0004712">
    <property type="term" value="F:protein serine/threonine/tyrosine kinase activity"/>
    <property type="evidence" value="ECO:0007669"/>
    <property type="project" value="UniProtKB-EC"/>
</dbReference>
<evidence type="ECO:0000256" key="2">
    <source>
        <dbReference type="ARBA" id="ARBA00013203"/>
    </source>
</evidence>
<dbReference type="InterPro" id="IPR008271">
    <property type="entry name" value="Ser/Thr_kinase_AS"/>
</dbReference>
<keyword evidence="5 11" id="KW-0547">Nucleotide-binding</keyword>
<dbReference type="InterPro" id="IPR044131">
    <property type="entry name" value="PKc_DYR1A/1B"/>
</dbReference>
<keyword evidence="6 15" id="KW-0418">Kinase</keyword>
<keyword evidence="7 11" id="KW-0067">ATP-binding</keyword>
<dbReference type="STRING" id="946362.F2U8F0"/>
<dbReference type="OMA" id="HPFLMSM"/>
<dbReference type="InterPro" id="IPR017441">
    <property type="entry name" value="Protein_kinase_ATP_BS"/>
</dbReference>
<evidence type="ECO:0000256" key="12">
    <source>
        <dbReference type="RuleBase" id="RU000304"/>
    </source>
</evidence>
<evidence type="ECO:0000256" key="10">
    <source>
        <dbReference type="ARBA" id="ARBA00051680"/>
    </source>
</evidence>
<dbReference type="InterPro" id="IPR000719">
    <property type="entry name" value="Prot_kinase_dom"/>
</dbReference>
<feature type="region of interest" description="Disordered" evidence="13">
    <location>
        <begin position="390"/>
        <end position="448"/>
    </location>
</feature>
<dbReference type="Gene3D" id="3.30.200.20">
    <property type="entry name" value="Phosphorylase Kinase, domain 1"/>
    <property type="match status" value="1"/>
</dbReference>
<dbReference type="EC" id="2.7.12.1" evidence="2"/>
<dbReference type="InterPro" id="IPR050494">
    <property type="entry name" value="Ser_Thr_dual-spec_kinase"/>
</dbReference>
<sequence length="448" mass="50804">MPPPKYKPRPERAQAPLVKLTASLIDTYRHINKVYYEQKNAQKKGKKNNGYDNEHCDYILKEGEVWLDRYVIHGLLGKGSFGQVTQARDRELSRDVAVKIIKNKTAFRRQAQIEIDLLEKIRDADPDDEHHLVRMISTFEHRNHLCIVFELLSFNLYDLIRNTNFRGVSLNLIRKFSRQIVDALDFLASERLSIIHCDLKPENILLKSPKRTAIKIVDFGSSCHIGKTMYPYIQSRFYRSPEVLLGLPYDQAIDMWSFGCIMYELHTGDPIFNGSSQRDQVHKIAELLGVPPVHMLEKGRSVGNYFSKLPSGQYELIRSTKRSYMAPGTRRLAHSLGSKTGGPKGRRLGEMGHSPSDYHMFEDLLLKCLHYDPRKRASPAEAAVHRFLVSGPPSSSSTAASSSKRSSHAAGDQSSSSSSSKHQHRLRFNMPNSSRHKPAKHAAGRASV</sequence>
<dbReference type="GO" id="GO:0004674">
    <property type="term" value="F:protein serine/threonine kinase activity"/>
    <property type="evidence" value="ECO:0007669"/>
    <property type="project" value="UniProtKB-KW"/>
</dbReference>
<comment type="similarity">
    <text evidence="1">Belongs to the protein kinase superfamily. CMGC Ser/Thr protein kinase family. MNB/DYRK subfamily.</text>
</comment>
<evidence type="ECO:0000313" key="16">
    <source>
        <dbReference type="Proteomes" id="UP000007799"/>
    </source>
</evidence>
<evidence type="ECO:0000259" key="14">
    <source>
        <dbReference type="PROSITE" id="PS50011"/>
    </source>
</evidence>
<feature type="domain" description="Protein kinase" evidence="14">
    <location>
        <begin position="70"/>
        <end position="388"/>
    </location>
</feature>
<dbReference type="Proteomes" id="UP000007799">
    <property type="component" value="Unassembled WGS sequence"/>
</dbReference>
<dbReference type="CDD" id="cd14226">
    <property type="entry name" value="PKc_DYRK1"/>
    <property type="match status" value="1"/>
</dbReference>
<dbReference type="Gene3D" id="1.10.510.10">
    <property type="entry name" value="Transferase(Phosphotransferase) domain 1"/>
    <property type="match status" value="1"/>
</dbReference>
<evidence type="ECO:0000256" key="1">
    <source>
        <dbReference type="ARBA" id="ARBA00008867"/>
    </source>
</evidence>
<evidence type="ECO:0000256" key="7">
    <source>
        <dbReference type="ARBA" id="ARBA00022840"/>
    </source>
</evidence>
<dbReference type="InterPro" id="IPR011009">
    <property type="entry name" value="Kinase-like_dom_sf"/>
</dbReference>
<dbReference type="PROSITE" id="PS50011">
    <property type="entry name" value="PROTEIN_KINASE_DOM"/>
    <property type="match status" value="1"/>
</dbReference>
<dbReference type="EMBL" id="GL832964">
    <property type="protein sequence ID" value="EGD72658.1"/>
    <property type="molecule type" value="Genomic_DNA"/>
</dbReference>
<protein>
    <recommendedName>
        <fullName evidence="2">dual-specificity kinase</fullName>
        <ecNumber evidence="2">2.7.12.1</ecNumber>
    </recommendedName>
</protein>
<dbReference type="GO" id="GO:0005524">
    <property type="term" value="F:ATP binding"/>
    <property type="evidence" value="ECO:0007669"/>
    <property type="project" value="UniProtKB-UniRule"/>
</dbReference>
<dbReference type="eggNOG" id="KOG0667">
    <property type="taxonomic scope" value="Eukaryota"/>
</dbReference>
<proteinExistence type="inferred from homology"/>
<dbReference type="PANTHER" id="PTHR24058:SF28">
    <property type="entry name" value="SERINE_THREONINE-PROTEIN KINASE MINIBRAIN"/>
    <property type="match status" value="1"/>
</dbReference>
<evidence type="ECO:0000256" key="13">
    <source>
        <dbReference type="SAM" id="MobiDB-lite"/>
    </source>
</evidence>
<name>F2U8F0_SALR5</name>
<comment type="catalytic activity">
    <reaction evidence="10">
        <text>L-tyrosyl-[protein] + ATP = O-phospho-L-tyrosyl-[protein] + ADP + H(+)</text>
        <dbReference type="Rhea" id="RHEA:10596"/>
        <dbReference type="Rhea" id="RHEA-COMP:10136"/>
        <dbReference type="Rhea" id="RHEA-COMP:20101"/>
        <dbReference type="ChEBI" id="CHEBI:15378"/>
        <dbReference type="ChEBI" id="CHEBI:30616"/>
        <dbReference type="ChEBI" id="CHEBI:46858"/>
        <dbReference type="ChEBI" id="CHEBI:61978"/>
        <dbReference type="ChEBI" id="CHEBI:456216"/>
        <dbReference type="EC" id="2.7.12.1"/>
    </reaction>
</comment>
<dbReference type="InParanoid" id="F2U8F0"/>
<dbReference type="AlphaFoldDB" id="F2U8F0"/>
<dbReference type="PANTHER" id="PTHR24058">
    <property type="entry name" value="DUAL SPECIFICITY PROTEIN KINASE"/>
    <property type="match status" value="1"/>
</dbReference>
<evidence type="ECO:0000256" key="6">
    <source>
        <dbReference type="ARBA" id="ARBA00022777"/>
    </source>
</evidence>
<comment type="catalytic activity">
    <reaction evidence="9">
        <text>L-threonyl-[protein] + ATP = O-phospho-L-threonyl-[protein] + ADP + H(+)</text>
        <dbReference type="Rhea" id="RHEA:46608"/>
        <dbReference type="Rhea" id="RHEA-COMP:11060"/>
        <dbReference type="Rhea" id="RHEA-COMP:11605"/>
        <dbReference type="ChEBI" id="CHEBI:15378"/>
        <dbReference type="ChEBI" id="CHEBI:30013"/>
        <dbReference type="ChEBI" id="CHEBI:30616"/>
        <dbReference type="ChEBI" id="CHEBI:61977"/>
        <dbReference type="ChEBI" id="CHEBI:456216"/>
        <dbReference type="EC" id="2.7.12.1"/>
    </reaction>
</comment>
<dbReference type="PROSITE" id="PS00107">
    <property type="entry name" value="PROTEIN_KINASE_ATP"/>
    <property type="match status" value="1"/>
</dbReference>
<dbReference type="PROSITE" id="PS00108">
    <property type="entry name" value="PROTEIN_KINASE_ST"/>
    <property type="match status" value="1"/>
</dbReference>
<dbReference type="FunCoup" id="F2U8F0">
    <property type="interactions" value="1520"/>
</dbReference>
<comment type="catalytic activity">
    <reaction evidence="8">
        <text>L-seryl-[protein] + ATP = O-phospho-L-seryl-[protein] + ADP + H(+)</text>
        <dbReference type="Rhea" id="RHEA:17989"/>
        <dbReference type="Rhea" id="RHEA-COMP:9863"/>
        <dbReference type="Rhea" id="RHEA-COMP:11604"/>
        <dbReference type="ChEBI" id="CHEBI:15378"/>
        <dbReference type="ChEBI" id="CHEBI:29999"/>
        <dbReference type="ChEBI" id="CHEBI:30616"/>
        <dbReference type="ChEBI" id="CHEBI:83421"/>
        <dbReference type="ChEBI" id="CHEBI:456216"/>
        <dbReference type="EC" id="2.7.12.1"/>
    </reaction>
</comment>
<keyword evidence="16" id="KW-1185">Reference proteome</keyword>
<evidence type="ECO:0000256" key="8">
    <source>
        <dbReference type="ARBA" id="ARBA00049003"/>
    </source>
</evidence>
<accession>F2U8F0</accession>
<dbReference type="SMART" id="SM00220">
    <property type="entry name" value="S_TKc"/>
    <property type="match status" value="1"/>
</dbReference>
<reference evidence="15" key="1">
    <citation type="submission" date="2009-08" db="EMBL/GenBank/DDBJ databases">
        <title>Annotation of Salpingoeca rosetta.</title>
        <authorList>
            <consortium name="The Broad Institute Genome Sequencing Platform"/>
            <person name="Russ C."/>
            <person name="Cuomo C."/>
            <person name="Burger G."/>
            <person name="Gray M.W."/>
            <person name="Holland P.W.H."/>
            <person name="King N."/>
            <person name="Lang F.B.F."/>
            <person name="Roger A.J."/>
            <person name="Ruiz-Trillo I."/>
            <person name="Young S.K."/>
            <person name="Zeng Q."/>
            <person name="Gargeya S."/>
            <person name="Alvarado L."/>
            <person name="Berlin A."/>
            <person name="Chapman S.B."/>
            <person name="Chen Z."/>
            <person name="Freedman E."/>
            <person name="Gellesch M."/>
            <person name="Goldberg J."/>
            <person name="Griggs A."/>
            <person name="Gujja S."/>
            <person name="Heilman E."/>
            <person name="Heiman D."/>
            <person name="Howarth C."/>
            <person name="Mehta T."/>
            <person name="Neiman D."/>
            <person name="Pearson M."/>
            <person name="Roberts A."/>
            <person name="Saif S."/>
            <person name="Shea T."/>
            <person name="Shenoy N."/>
            <person name="Sisk P."/>
            <person name="Stolte C."/>
            <person name="Sykes S."/>
            <person name="White J."/>
            <person name="Yandava C."/>
            <person name="Haas B."/>
            <person name="Nusbaum C."/>
            <person name="Birren B."/>
        </authorList>
    </citation>
    <scope>NUCLEOTIDE SEQUENCE [LARGE SCALE GENOMIC DNA]</scope>
    <source>
        <strain evidence="15">ATCC 50818</strain>
    </source>
</reference>
<dbReference type="OrthoDB" id="9332038at2759"/>
<keyword evidence="4" id="KW-0808">Transferase</keyword>
<feature type="compositionally biased region" description="Basic residues" evidence="13">
    <location>
        <begin position="434"/>
        <end position="448"/>
    </location>
</feature>
<evidence type="ECO:0000256" key="9">
    <source>
        <dbReference type="ARBA" id="ARBA00049308"/>
    </source>
</evidence>
<dbReference type="Pfam" id="PF00069">
    <property type="entry name" value="Pkinase"/>
    <property type="match status" value="1"/>
</dbReference>
<evidence type="ECO:0000313" key="15">
    <source>
        <dbReference type="EMBL" id="EGD72658.1"/>
    </source>
</evidence>
<organism evidence="16">
    <name type="scientific">Salpingoeca rosetta (strain ATCC 50818 / BSB-021)</name>
    <dbReference type="NCBI Taxonomy" id="946362"/>
    <lineage>
        <taxon>Eukaryota</taxon>
        <taxon>Choanoflagellata</taxon>
        <taxon>Craspedida</taxon>
        <taxon>Salpingoecidae</taxon>
        <taxon>Salpingoeca</taxon>
    </lineage>
</organism>
<dbReference type="KEGG" id="sre:PTSG_12163"/>
<feature type="binding site" evidence="11">
    <location>
        <position position="99"/>
    </location>
    <ligand>
        <name>ATP</name>
        <dbReference type="ChEBI" id="CHEBI:30616"/>
    </ligand>
</feature>
<dbReference type="RefSeq" id="XP_004994481.1">
    <property type="nucleotide sequence ID" value="XM_004994424.1"/>
</dbReference>
<dbReference type="GeneID" id="16075064"/>
<feature type="compositionally biased region" description="Low complexity" evidence="13">
    <location>
        <begin position="394"/>
        <end position="420"/>
    </location>
</feature>
<evidence type="ECO:0000256" key="3">
    <source>
        <dbReference type="ARBA" id="ARBA00022527"/>
    </source>
</evidence>
<evidence type="ECO:0000256" key="5">
    <source>
        <dbReference type="ARBA" id="ARBA00022741"/>
    </source>
</evidence>
<keyword evidence="3 12" id="KW-0723">Serine/threonine-protein kinase</keyword>
<evidence type="ECO:0000256" key="11">
    <source>
        <dbReference type="PROSITE-ProRule" id="PRU10141"/>
    </source>
</evidence>
<evidence type="ECO:0000256" key="4">
    <source>
        <dbReference type="ARBA" id="ARBA00022679"/>
    </source>
</evidence>
<gene>
    <name evidence="15" type="ORF">PTSG_12163</name>
</gene>
<dbReference type="SUPFAM" id="SSF56112">
    <property type="entry name" value="Protein kinase-like (PK-like)"/>
    <property type="match status" value="1"/>
</dbReference>
<feature type="region of interest" description="Disordered" evidence="13">
    <location>
        <begin position="330"/>
        <end position="354"/>
    </location>
</feature>